<comment type="caution">
    <text evidence="5">The sequence shown here is derived from an EMBL/GenBank/DDBJ whole genome shotgun (WGS) entry which is preliminary data.</text>
</comment>
<name>A0A520KYD9_9EURY</name>
<dbReference type="GO" id="GO:0005525">
    <property type="term" value="F:GTP binding"/>
    <property type="evidence" value="ECO:0007669"/>
    <property type="project" value="UniProtKB-KW"/>
</dbReference>
<dbReference type="AlphaFoldDB" id="A0A520KYD9"/>
<evidence type="ECO:0000313" key="6">
    <source>
        <dbReference type="Proteomes" id="UP000320766"/>
    </source>
</evidence>
<dbReference type="Gene3D" id="3.40.50.300">
    <property type="entry name" value="P-loop containing nucleotide triphosphate hydrolases"/>
    <property type="match status" value="1"/>
</dbReference>
<keyword evidence="1" id="KW-0547">Nucleotide-binding</keyword>
<dbReference type="Proteomes" id="UP000320766">
    <property type="component" value="Unassembled WGS sequence"/>
</dbReference>
<keyword evidence="4" id="KW-0143">Chaperone</keyword>
<dbReference type="GO" id="GO:0016787">
    <property type="term" value="F:hydrolase activity"/>
    <property type="evidence" value="ECO:0007669"/>
    <property type="project" value="UniProtKB-KW"/>
</dbReference>
<dbReference type="InterPro" id="IPR027417">
    <property type="entry name" value="P-loop_NTPase"/>
</dbReference>
<gene>
    <name evidence="5" type="ORF">EF807_01370</name>
</gene>
<keyword evidence="3" id="KW-0342">GTP-binding</keyword>
<evidence type="ECO:0008006" key="7">
    <source>
        <dbReference type="Google" id="ProtNLM"/>
    </source>
</evidence>
<sequence>GCDIIFLEGVGAGQLDISPARYVHTVVVVVGPMMGDDIQMMKGGVTEYADIYAVNKADDPKSETAVQVIKEALRYSSVKKEFLPKIVKTVATSGDGVGELASSIEEHKRFIEKRGRYGERVEEQLRSELRDMIVTDLVARMQEELKDERIQQIFEEVVDREMSTYLACKKCIGLLDLQIGNR</sequence>
<dbReference type="EMBL" id="RXIL01000026">
    <property type="protein sequence ID" value="RZN72666.1"/>
    <property type="molecule type" value="Genomic_DNA"/>
</dbReference>
<dbReference type="InterPro" id="IPR052040">
    <property type="entry name" value="GTPase/Isobutyryl-CoA_mutase"/>
</dbReference>
<keyword evidence="2" id="KW-0378">Hydrolase</keyword>
<feature type="non-terminal residue" evidence="5">
    <location>
        <position position="1"/>
    </location>
</feature>
<dbReference type="PANTHER" id="PTHR43087">
    <property type="entry name" value="LYSINE/ARGININE/ORNITHINE TRANSPORT SYSTEM KINASE"/>
    <property type="match status" value="1"/>
</dbReference>
<reference evidence="5 6" key="1">
    <citation type="journal article" date="2019" name="Nat. Microbiol.">
        <title>Wide diversity of methane and short-chain alkane metabolisms in uncultured archaea.</title>
        <authorList>
            <person name="Borrel G."/>
            <person name="Adam P.S."/>
            <person name="McKay L.J."/>
            <person name="Chen L.X."/>
            <person name="Sierra-Garcia I.N."/>
            <person name="Sieber C.M."/>
            <person name="Letourneur Q."/>
            <person name="Ghozlane A."/>
            <person name="Andersen G.L."/>
            <person name="Li W.J."/>
            <person name="Hallam S.J."/>
            <person name="Muyzer G."/>
            <person name="de Oliveira V.M."/>
            <person name="Inskeep W.P."/>
            <person name="Banfield J.F."/>
            <person name="Gribaldo S."/>
        </authorList>
    </citation>
    <scope>NUCLEOTIDE SEQUENCE [LARGE SCALE GENOMIC DNA]</scope>
    <source>
        <strain evidence="5">NM1b</strain>
    </source>
</reference>
<evidence type="ECO:0000256" key="1">
    <source>
        <dbReference type="ARBA" id="ARBA00022741"/>
    </source>
</evidence>
<accession>A0A520KYD9</accession>
<dbReference type="Pfam" id="PF03308">
    <property type="entry name" value="MeaB"/>
    <property type="match status" value="1"/>
</dbReference>
<dbReference type="PANTHER" id="PTHR43087:SF1">
    <property type="entry name" value="LAO_AO TRANSPORT SYSTEM ATPASE"/>
    <property type="match status" value="1"/>
</dbReference>
<proteinExistence type="predicted"/>
<evidence type="ECO:0000313" key="5">
    <source>
        <dbReference type="EMBL" id="RZN72666.1"/>
    </source>
</evidence>
<evidence type="ECO:0000256" key="3">
    <source>
        <dbReference type="ARBA" id="ARBA00023134"/>
    </source>
</evidence>
<protein>
    <recommendedName>
        <fullName evidence="7">Methylmalonyl Co-A mutase-associated GTPase MeaB</fullName>
    </recommendedName>
</protein>
<evidence type="ECO:0000256" key="2">
    <source>
        <dbReference type="ARBA" id="ARBA00022801"/>
    </source>
</evidence>
<dbReference type="SUPFAM" id="SSF52540">
    <property type="entry name" value="P-loop containing nucleoside triphosphate hydrolases"/>
    <property type="match status" value="1"/>
</dbReference>
<organism evidence="5 6">
    <name type="scientific">Candidatus Methanolliviera hydrocarbonicum</name>
    <dbReference type="NCBI Taxonomy" id="2491085"/>
    <lineage>
        <taxon>Archaea</taxon>
        <taxon>Methanobacteriati</taxon>
        <taxon>Methanobacteriota</taxon>
        <taxon>Candidatus Methanoliparia</taxon>
        <taxon>Candidatus Methanoliparales</taxon>
        <taxon>Candidatus Methanollivieraceae</taxon>
        <taxon>Candidatus Methanolliviera</taxon>
    </lineage>
</organism>
<evidence type="ECO:0000256" key="4">
    <source>
        <dbReference type="ARBA" id="ARBA00023186"/>
    </source>
</evidence>